<name>A0A372LQ09_9BACI</name>
<reference evidence="2 3" key="1">
    <citation type="submission" date="2018-08" db="EMBL/GenBank/DDBJ databases">
        <title>Bacillus chawlae sp. nov., Bacillus glennii sp. nov., and Bacillus saganii sp. nov. Isolated from the Vehicle Assembly Building at Kennedy Space Center where the Viking Spacecraft were Assembled.</title>
        <authorList>
            <person name="Seuylemezian A."/>
            <person name="Vaishampayan P."/>
        </authorList>
    </citation>
    <scope>NUCLEOTIDE SEQUENCE [LARGE SCALE GENOMIC DNA]</scope>
    <source>
        <strain evidence="2 3">V47-23a</strain>
    </source>
</reference>
<evidence type="ECO:0000313" key="2">
    <source>
        <dbReference type="EMBL" id="RFU70288.1"/>
    </source>
</evidence>
<protein>
    <recommendedName>
        <fullName evidence="1">5-oxoprolinase subunit A</fullName>
        <shortName evidence="1">5-OPase subunit A</shortName>
        <ecNumber evidence="1">3.5.2.9</ecNumber>
    </recommendedName>
    <alternativeName>
        <fullName evidence="1">5-oxoprolinase (ATP-hydrolyzing) subunit A</fullName>
    </alternativeName>
</protein>
<dbReference type="GO" id="GO:0005975">
    <property type="term" value="P:carbohydrate metabolic process"/>
    <property type="evidence" value="ECO:0007669"/>
    <property type="project" value="InterPro"/>
</dbReference>
<dbReference type="CDD" id="cd10787">
    <property type="entry name" value="LamB_YcsF_like"/>
    <property type="match status" value="1"/>
</dbReference>
<dbReference type="EC" id="3.5.2.9" evidence="1"/>
<keyword evidence="3" id="KW-1185">Reference proteome</keyword>
<dbReference type="Proteomes" id="UP000264541">
    <property type="component" value="Unassembled WGS sequence"/>
</dbReference>
<comment type="caution">
    <text evidence="2">The sequence shown here is derived from an EMBL/GenBank/DDBJ whole genome shotgun (WGS) entry which is preliminary data.</text>
</comment>
<comment type="function">
    <text evidence="1">Catalyzes the cleavage of 5-oxoproline to form L-glutamate coupled to the hydrolysis of ATP to ADP and inorganic phosphate.</text>
</comment>
<gene>
    <name evidence="1" type="primary">pxpA</name>
    <name evidence="2" type="ORF">D0469_06725</name>
</gene>
<dbReference type="Gene3D" id="3.20.20.370">
    <property type="entry name" value="Glycoside hydrolase/deacetylase"/>
    <property type="match status" value="1"/>
</dbReference>
<evidence type="ECO:0000256" key="1">
    <source>
        <dbReference type="HAMAP-Rule" id="MF_00691"/>
    </source>
</evidence>
<accession>A0A372LQ09</accession>
<dbReference type="PANTHER" id="PTHR30292">
    <property type="entry name" value="UNCHARACTERIZED PROTEIN YBGL-RELATED"/>
    <property type="match status" value="1"/>
</dbReference>
<organism evidence="2 3">
    <name type="scientific">Peribacillus saganii</name>
    <dbReference type="NCBI Taxonomy" id="2303992"/>
    <lineage>
        <taxon>Bacteria</taxon>
        <taxon>Bacillati</taxon>
        <taxon>Bacillota</taxon>
        <taxon>Bacilli</taxon>
        <taxon>Bacillales</taxon>
        <taxon>Bacillaceae</taxon>
        <taxon>Peribacillus</taxon>
    </lineage>
</organism>
<evidence type="ECO:0000313" key="3">
    <source>
        <dbReference type="Proteomes" id="UP000264541"/>
    </source>
</evidence>
<dbReference type="Pfam" id="PF03746">
    <property type="entry name" value="LamB_YcsF"/>
    <property type="match status" value="1"/>
</dbReference>
<comment type="similarity">
    <text evidence="1">Belongs to the LamB/PxpA family.</text>
</comment>
<dbReference type="NCBIfam" id="NF003814">
    <property type="entry name" value="PRK05406.1-3"/>
    <property type="match status" value="1"/>
</dbReference>
<dbReference type="RefSeq" id="WP_117325872.1">
    <property type="nucleotide sequence ID" value="NZ_QVTE01000016.1"/>
</dbReference>
<dbReference type="PANTHER" id="PTHR30292:SF0">
    <property type="entry name" value="5-OXOPROLINASE SUBUNIT A"/>
    <property type="match status" value="1"/>
</dbReference>
<sequence>MKRIDLNCDMGESFGAYKLGMDEEVIKLITSANIACGFHAGDPNVMDRTVKMAKENNVGIGVHMGFPDLLGFGRRNMDVSYQELVNYNIYQIGALEAFCRKHDVKIQHIKPHGNMNNMADTDRVIAEAIVDSVLMVLPGIPIFVKPGSELHKLSEEKNVPFILEIFADRAYNKNGTLVSRKIPGAVIKDPKLAAQNVVRMVVDGKVRTIEGDMIEMSGESICVHGDTQGSLEIIRYLRSELEKAGVQIVPIGQTAEEVR</sequence>
<keyword evidence="1" id="KW-0547">Nucleotide-binding</keyword>
<dbReference type="InterPro" id="IPR005501">
    <property type="entry name" value="LamB/YcsF/PxpA-like"/>
</dbReference>
<dbReference type="NCBIfam" id="NF003816">
    <property type="entry name" value="PRK05406.1-5"/>
    <property type="match status" value="1"/>
</dbReference>
<dbReference type="EMBL" id="QVTE01000016">
    <property type="protein sequence ID" value="RFU70288.1"/>
    <property type="molecule type" value="Genomic_DNA"/>
</dbReference>
<dbReference type="InterPro" id="IPR011330">
    <property type="entry name" value="Glyco_hydro/deAcase_b/a-brl"/>
</dbReference>
<comment type="catalytic activity">
    <reaction evidence="1">
        <text>5-oxo-L-proline + ATP + 2 H2O = L-glutamate + ADP + phosphate + H(+)</text>
        <dbReference type="Rhea" id="RHEA:10348"/>
        <dbReference type="ChEBI" id="CHEBI:15377"/>
        <dbReference type="ChEBI" id="CHEBI:15378"/>
        <dbReference type="ChEBI" id="CHEBI:29985"/>
        <dbReference type="ChEBI" id="CHEBI:30616"/>
        <dbReference type="ChEBI" id="CHEBI:43474"/>
        <dbReference type="ChEBI" id="CHEBI:58402"/>
        <dbReference type="ChEBI" id="CHEBI:456216"/>
        <dbReference type="EC" id="3.5.2.9"/>
    </reaction>
</comment>
<dbReference type="GO" id="GO:0005524">
    <property type="term" value="F:ATP binding"/>
    <property type="evidence" value="ECO:0007669"/>
    <property type="project" value="UniProtKB-UniRule"/>
</dbReference>
<dbReference type="OrthoDB" id="9773478at2"/>
<proteinExistence type="inferred from homology"/>
<dbReference type="AlphaFoldDB" id="A0A372LQ09"/>
<dbReference type="SUPFAM" id="SSF88713">
    <property type="entry name" value="Glycoside hydrolase/deacetylase"/>
    <property type="match status" value="1"/>
</dbReference>
<keyword evidence="1" id="KW-0067">ATP-binding</keyword>
<dbReference type="GO" id="GO:0017168">
    <property type="term" value="F:5-oxoprolinase (ATP-hydrolyzing) activity"/>
    <property type="evidence" value="ECO:0007669"/>
    <property type="project" value="UniProtKB-UniRule"/>
</dbReference>
<comment type="subunit">
    <text evidence="1">Forms a complex composed of PxpA, PxpB and PxpC.</text>
</comment>
<keyword evidence="1" id="KW-0378">Hydrolase</keyword>
<dbReference type="HAMAP" id="MF_00691">
    <property type="entry name" value="PxpA"/>
    <property type="match status" value="1"/>
</dbReference>